<dbReference type="InterPro" id="IPR029058">
    <property type="entry name" value="AB_hydrolase_fold"/>
</dbReference>
<comment type="caution">
    <text evidence="4">The sequence shown here is derived from an EMBL/GenBank/DDBJ whole genome shotgun (WGS) entry which is preliminary data.</text>
</comment>
<evidence type="ECO:0008006" key="6">
    <source>
        <dbReference type="Google" id="ProtNLM"/>
    </source>
</evidence>
<evidence type="ECO:0000313" key="4">
    <source>
        <dbReference type="EMBL" id="KAL1890317.1"/>
    </source>
</evidence>
<proteinExistence type="predicted"/>
<accession>A0ABR3YR08</accession>
<dbReference type="Gene3D" id="3.40.50.1820">
    <property type="entry name" value="alpha/beta hydrolase"/>
    <property type="match status" value="1"/>
</dbReference>
<evidence type="ECO:0000313" key="5">
    <source>
        <dbReference type="Proteomes" id="UP001583186"/>
    </source>
</evidence>
<evidence type="ECO:0000256" key="2">
    <source>
        <dbReference type="ARBA" id="ARBA00022801"/>
    </source>
</evidence>
<evidence type="ECO:0000256" key="1">
    <source>
        <dbReference type="ARBA" id="ARBA00022729"/>
    </source>
</evidence>
<evidence type="ECO:0000256" key="3">
    <source>
        <dbReference type="SAM" id="MobiDB-lite"/>
    </source>
</evidence>
<organism evidence="4 5">
    <name type="scientific">Sporothrix stenoceras</name>
    <dbReference type="NCBI Taxonomy" id="5173"/>
    <lineage>
        <taxon>Eukaryota</taxon>
        <taxon>Fungi</taxon>
        <taxon>Dikarya</taxon>
        <taxon>Ascomycota</taxon>
        <taxon>Pezizomycotina</taxon>
        <taxon>Sordariomycetes</taxon>
        <taxon>Sordariomycetidae</taxon>
        <taxon>Ophiostomatales</taxon>
        <taxon>Ophiostomataceae</taxon>
        <taxon>Sporothrix</taxon>
    </lineage>
</organism>
<dbReference type="SUPFAM" id="SSF53474">
    <property type="entry name" value="alpha/beta-Hydrolases"/>
    <property type="match status" value="1"/>
</dbReference>
<protein>
    <recommendedName>
        <fullName evidence="6">Carboxylic ester hydrolase</fullName>
    </recommendedName>
</protein>
<sequence>MDRRLTTTDVPAKFLGAVFLTGRIPWRVAPEDPRVSYGLYVPPNKYSTKYTADATEEQKQDTSKDDRLPLVVWVHGTGRDTSALTTDLAAFAEANNCAVLAPFFPANMDGPHDLDAYKMLRSKTLKSDKVLLAILDEVAIIWPGITTEKVYLGGFSGGGQFAHRFLYLYPERLAAVGVGAPGRATLLDDTQAWPNGIQDVDTIFGRTVDRAAIAKVAIQIAVGGNDNKIHGGPEFWVWLREMRAKEAAAKKKAREAKGEVIEDKPADKEAATLPTSFSSRLDSVKELHELWKNDGIESTFTVVPGFAHDNTGVRPHILEFLKSRLEADVKR</sequence>
<dbReference type="InterPro" id="IPR050955">
    <property type="entry name" value="Plant_Biomass_Hydrol_Est"/>
</dbReference>
<dbReference type="PANTHER" id="PTHR43037:SF5">
    <property type="entry name" value="FERULOYL ESTERASE"/>
    <property type="match status" value="1"/>
</dbReference>
<gene>
    <name evidence="4" type="ORF">Sste5346_008319</name>
</gene>
<reference evidence="4 5" key="1">
    <citation type="journal article" date="2024" name="IMA Fungus">
        <title>IMA Genome - F19 : A genome assembly and annotation guide to empower mycologists, including annotated draft genome sequences of Ceratocystis pirilliformis, Diaporthe australafricana, Fusarium ophioides, Paecilomyces lecythidis, and Sporothrix stenoceras.</title>
        <authorList>
            <person name="Aylward J."/>
            <person name="Wilson A.M."/>
            <person name="Visagie C.M."/>
            <person name="Spraker J."/>
            <person name="Barnes I."/>
            <person name="Buitendag C."/>
            <person name="Ceriani C."/>
            <person name="Del Mar Angel L."/>
            <person name="du Plessis D."/>
            <person name="Fuchs T."/>
            <person name="Gasser K."/>
            <person name="Kramer D."/>
            <person name="Li W."/>
            <person name="Munsamy K."/>
            <person name="Piso A."/>
            <person name="Price J.L."/>
            <person name="Sonnekus B."/>
            <person name="Thomas C."/>
            <person name="van der Nest A."/>
            <person name="van Dijk A."/>
            <person name="van Heerden A."/>
            <person name="van Vuuren N."/>
            <person name="Yilmaz N."/>
            <person name="Duong T.A."/>
            <person name="van der Merwe N.A."/>
            <person name="Wingfield M.J."/>
            <person name="Wingfield B.D."/>
        </authorList>
    </citation>
    <scope>NUCLEOTIDE SEQUENCE [LARGE SCALE GENOMIC DNA]</scope>
    <source>
        <strain evidence="4 5">CMW 5346</strain>
    </source>
</reference>
<feature type="compositionally biased region" description="Basic and acidic residues" evidence="3">
    <location>
        <begin position="254"/>
        <end position="270"/>
    </location>
</feature>
<keyword evidence="2" id="KW-0378">Hydrolase</keyword>
<dbReference type="EMBL" id="JAWCUI010000063">
    <property type="protein sequence ID" value="KAL1890317.1"/>
    <property type="molecule type" value="Genomic_DNA"/>
</dbReference>
<name>A0ABR3YR08_9PEZI</name>
<keyword evidence="5" id="KW-1185">Reference proteome</keyword>
<dbReference type="PANTHER" id="PTHR43037">
    <property type="entry name" value="UNNAMED PRODUCT-RELATED"/>
    <property type="match status" value="1"/>
</dbReference>
<keyword evidence="1" id="KW-0732">Signal</keyword>
<feature type="region of interest" description="Disordered" evidence="3">
    <location>
        <begin position="254"/>
        <end position="273"/>
    </location>
</feature>
<dbReference type="Proteomes" id="UP001583186">
    <property type="component" value="Unassembled WGS sequence"/>
</dbReference>